<proteinExistence type="predicted"/>
<dbReference type="AlphaFoldDB" id="A0A418QP23"/>
<dbReference type="EMBL" id="QYCN01000035">
    <property type="protein sequence ID" value="RIY06882.1"/>
    <property type="molecule type" value="Genomic_DNA"/>
</dbReference>
<evidence type="ECO:0000256" key="1">
    <source>
        <dbReference type="ARBA" id="ARBA00022670"/>
    </source>
</evidence>
<dbReference type="Gene3D" id="3.40.140.10">
    <property type="entry name" value="Cytidine Deaminase, domain 2"/>
    <property type="match status" value="1"/>
</dbReference>
<keyword evidence="4" id="KW-0862">Zinc</keyword>
<reference evidence="7 8" key="1">
    <citation type="submission" date="2019-01" db="EMBL/GenBank/DDBJ databases">
        <title>Hymenobacter humicola sp. nov., isolated from soils in Antarctica.</title>
        <authorList>
            <person name="Sedlacek I."/>
            <person name="Holochova P."/>
            <person name="Kralova S."/>
            <person name="Pantucek R."/>
            <person name="Stankova E."/>
            <person name="Vrbovska V."/>
            <person name="Kristofova L."/>
            <person name="Svec P."/>
            <person name="Busse H.-J."/>
        </authorList>
    </citation>
    <scope>NUCLEOTIDE SEQUENCE [LARGE SCALE GENOMIC DNA]</scope>
    <source>
        <strain evidence="7 8">CCM 8852</strain>
    </source>
</reference>
<comment type="caution">
    <text evidence="7">The sequence shown here is derived from an EMBL/GenBank/DDBJ whole genome shotgun (WGS) entry which is preliminary data.</text>
</comment>
<keyword evidence="5" id="KW-0482">Metalloprotease</keyword>
<keyword evidence="8" id="KW-1185">Reference proteome</keyword>
<evidence type="ECO:0000256" key="4">
    <source>
        <dbReference type="ARBA" id="ARBA00022833"/>
    </source>
</evidence>
<organism evidence="7 8">
    <name type="scientific">Hymenobacter rubripertinctus</name>
    <dbReference type="NCBI Taxonomy" id="2029981"/>
    <lineage>
        <taxon>Bacteria</taxon>
        <taxon>Pseudomonadati</taxon>
        <taxon>Bacteroidota</taxon>
        <taxon>Cytophagia</taxon>
        <taxon>Cytophagales</taxon>
        <taxon>Hymenobacteraceae</taxon>
        <taxon>Hymenobacter</taxon>
    </lineage>
</organism>
<accession>A0A418QP23</accession>
<keyword evidence="1" id="KW-0645">Protease</keyword>
<evidence type="ECO:0000256" key="5">
    <source>
        <dbReference type="ARBA" id="ARBA00023049"/>
    </source>
</evidence>
<dbReference type="OrthoDB" id="517279at2"/>
<dbReference type="GO" id="GO:0008237">
    <property type="term" value="F:metallopeptidase activity"/>
    <property type="evidence" value="ECO:0007669"/>
    <property type="project" value="UniProtKB-KW"/>
</dbReference>
<name>A0A418QP23_9BACT</name>
<sequence length="161" mass="17880">MSLLLSSPDGHQCLQLSAEAVAVIREQALLEHPLETGGILVGYYSANRRLATAVLATPPPPDSKHGPTHFERGVRGLKQLLAEVKQQTPPLHYLGEWHTHPAYNAQASGPDIRQMNCFAFRRQYGVRSPLLLIVGGVPPDELQARASLHRAWHRPMYLELL</sequence>
<dbReference type="Proteomes" id="UP000284250">
    <property type="component" value="Unassembled WGS sequence"/>
</dbReference>
<keyword evidence="3" id="KW-0378">Hydrolase</keyword>
<gene>
    <name evidence="7" type="ORF">D0T11_17795</name>
</gene>
<dbReference type="GO" id="GO:0006508">
    <property type="term" value="P:proteolysis"/>
    <property type="evidence" value="ECO:0007669"/>
    <property type="project" value="UniProtKB-KW"/>
</dbReference>
<dbReference type="SUPFAM" id="SSF102712">
    <property type="entry name" value="JAB1/MPN domain"/>
    <property type="match status" value="1"/>
</dbReference>
<evidence type="ECO:0000256" key="3">
    <source>
        <dbReference type="ARBA" id="ARBA00022801"/>
    </source>
</evidence>
<evidence type="ECO:0000313" key="8">
    <source>
        <dbReference type="Proteomes" id="UP000284250"/>
    </source>
</evidence>
<evidence type="ECO:0000313" key="7">
    <source>
        <dbReference type="EMBL" id="RIY06882.1"/>
    </source>
</evidence>
<dbReference type="InterPro" id="IPR028090">
    <property type="entry name" value="JAB_dom_prok"/>
</dbReference>
<evidence type="ECO:0000256" key="2">
    <source>
        <dbReference type="ARBA" id="ARBA00022723"/>
    </source>
</evidence>
<feature type="domain" description="JAB" evidence="6">
    <location>
        <begin position="18"/>
        <end position="136"/>
    </location>
</feature>
<dbReference type="GO" id="GO:0046872">
    <property type="term" value="F:metal ion binding"/>
    <property type="evidence" value="ECO:0007669"/>
    <property type="project" value="UniProtKB-KW"/>
</dbReference>
<keyword evidence="2" id="KW-0479">Metal-binding</keyword>
<protein>
    <recommendedName>
        <fullName evidence="6">JAB domain-containing protein</fullName>
    </recommendedName>
</protein>
<dbReference type="RefSeq" id="WP_119657162.1">
    <property type="nucleotide sequence ID" value="NZ_JBHUOI010000084.1"/>
</dbReference>
<dbReference type="Pfam" id="PF14464">
    <property type="entry name" value="Prok-JAB"/>
    <property type="match status" value="1"/>
</dbReference>
<evidence type="ECO:0000259" key="6">
    <source>
        <dbReference type="Pfam" id="PF14464"/>
    </source>
</evidence>